<keyword evidence="1" id="KW-0472">Membrane</keyword>
<organism evidence="3 4">
    <name type="scientific">Faecalispora sporosphaeroides</name>
    <dbReference type="NCBI Taxonomy" id="1549"/>
    <lineage>
        <taxon>Bacteria</taxon>
        <taxon>Bacillati</taxon>
        <taxon>Bacillota</taxon>
        <taxon>Clostridia</taxon>
        <taxon>Eubacteriales</taxon>
        <taxon>Oscillospiraceae</taxon>
        <taxon>Faecalispora</taxon>
    </lineage>
</organism>
<dbReference type="Pfam" id="PF00990">
    <property type="entry name" value="GGDEF"/>
    <property type="match status" value="1"/>
</dbReference>
<evidence type="ECO:0000313" key="3">
    <source>
        <dbReference type="EMBL" id="MBE6833735.1"/>
    </source>
</evidence>
<dbReference type="Gene3D" id="3.30.70.270">
    <property type="match status" value="1"/>
</dbReference>
<protein>
    <submittedName>
        <fullName evidence="3">GGDEF domain-containing protein</fullName>
    </submittedName>
</protein>
<dbReference type="EMBL" id="SVNY01000004">
    <property type="protein sequence ID" value="MBE6833735.1"/>
    <property type="molecule type" value="Genomic_DNA"/>
</dbReference>
<dbReference type="SUPFAM" id="SSF55073">
    <property type="entry name" value="Nucleotide cyclase"/>
    <property type="match status" value="1"/>
</dbReference>
<sequence>MGTRFLPYGQEEKQERQNLEEIKKEYAKVDHDWLLLHYQISLALVVAAVLCECAAGALLYHYDLISISVQRYVCKYVVAPSAANLAFILLETAVVRSANISQLKKIYVVSLTHVAVSFILYTAHSVFPAMYYTFAGAVMLTIIYARYRVTAVTAVAGVLCFLFSEFFTQWDPDKVNALSDSSRMCNILTALFVLLAFSAVCMVTIRFEKKRNQISIQNSVERYQLWESVRTDDMTGIFNRKALYNAFKDMEDSAGDKDYILAVVDIDHFKQINDCWGHRVGDNVLISFAEVLRENCGPSTPFRYGGDEFCLLFCGVSMAEAANTCKKIQAELDEMLFPGHPEFKLTASFGLASYSFPMDAVRLFLNADDALYEAKKKRDSIHVYEQSSDHFGRFSE</sequence>
<dbReference type="NCBIfam" id="TIGR00254">
    <property type="entry name" value="GGDEF"/>
    <property type="match status" value="1"/>
</dbReference>
<dbReference type="PROSITE" id="PS50887">
    <property type="entry name" value="GGDEF"/>
    <property type="match status" value="1"/>
</dbReference>
<dbReference type="CDD" id="cd01949">
    <property type="entry name" value="GGDEF"/>
    <property type="match status" value="1"/>
</dbReference>
<evidence type="ECO:0000256" key="1">
    <source>
        <dbReference type="SAM" id="Phobius"/>
    </source>
</evidence>
<evidence type="ECO:0000259" key="2">
    <source>
        <dbReference type="PROSITE" id="PS50887"/>
    </source>
</evidence>
<reference evidence="3" key="1">
    <citation type="submission" date="2019-04" db="EMBL/GenBank/DDBJ databases">
        <title>Evolution of Biomass-Degrading Anaerobic Consortia Revealed by Metagenomics.</title>
        <authorList>
            <person name="Peng X."/>
        </authorList>
    </citation>
    <scope>NUCLEOTIDE SEQUENCE</scope>
    <source>
        <strain evidence="3">SIG551</strain>
    </source>
</reference>
<feature type="transmembrane region" description="Helical" evidence="1">
    <location>
        <begin position="40"/>
        <end position="62"/>
    </location>
</feature>
<keyword evidence="1" id="KW-1133">Transmembrane helix</keyword>
<gene>
    <name evidence="3" type="ORF">E7512_09180</name>
</gene>
<evidence type="ECO:0000313" key="4">
    <source>
        <dbReference type="Proteomes" id="UP000754750"/>
    </source>
</evidence>
<dbReference type="RefSeq" id="WP_326840492.1">
    <property type="nucleotide sequence ID" value="NZ_SVNY01000004.1"/>
</dbReference>
<dbReference type="SMART" id="SM00267">
    <property type="entry name" value="GGDEF"/>
    <property type="match status" value="1"/>
</dbReference>
<dbReference type="InterPro" id="IPR043128">
    <property type="entry name" value="Rev_trsase/Diguanyl_cyclase"/>
</dbReference>
<dbReference type="InterPro" id="IPR029787">
    <property type="entry name" value="Nucleotide_cyclase"/>
</dbReference>
<feature type="transmembrane region" description="Helical" evidence="1">
    <location>
        <begin position="150"/>
        <end position="167"/>
    </location>
</feature>
<proteinExistence type="predicted"/>
<dbReference type="PANTHER" id="PTHR45138:SF9">
    <property type="entry name" value="DIGUANYLATE CYCLASE DGCM-RELATED"/>
    <property type="match status" value="1"/>
</dbReference>
<accession>A0A928KSH6</accession>
<name>A0A928KSH6_9FIRM</name>
<dbReference type="InterPro" id="IPR050469">
    <property type="entry name" value="Diguanylate_Cyclase"/>
</dbReference>
<feature type="transmembrane region" description="Helical" evidence="1">
    <location>
        <begin position="187"/>
        <end position="207"/>
    </location>
</feature>
<dbReference type="Proteomes" id="UP000754750">
    <property type="component" value="Unassembled WGS sequence"/>
</dbReference>
<comment type="caution">
    <text evidence="3">The sequence shown here is derived from an EMBL/GenBank/DDBJ whole genome shotgun (WGS) entry which is preliminary data.</text>
</comment>
<keyword evidence="1" id="KW-0812">Transmembrane</keyword>
<dbReference type="InterPro" id="IPR000160">
    <property type="entry name" value="GGDEF_dom"/>
</dbReference>
<dbReference type="AlphaFoldDB" id="A0A928KSH6"/>
<dbReference type="PANTHER" id="PTHR45138">
    <property type="entry name" value="REGULATORY COMPONENTS OF SENSORY TRANSDUCTION SYSTEM"/>
    <property type="match status" value="1"/>
</dbReference>
<feature type="domain" description="GGDEF" evidence="2">
    <location>
        <begin position="257"/>
        <end position="386"/>
    </location>
</feature>
<dbReference type="GO" id="GO:0052621">
    <property type="term" value="F:diguanylate cyclase activity"/>
    <property type="evidence" value="ECO:0007669"/>
    <property type="project" value="TreeGrafter"/>
</dbReference>